<sequence length="192" mass="20977">MPCAYRKRHPWRKHRPGRLDRAAGTHDRRVIGVVGDAGVGSSRRPTNACIQRKTSCYRKRGIVRLLVEHLWSGQTQDIRNLLFRKRMFRTSGLTGGQEGQAARIGAVGGGIAKKKQKAMLCGRLPLLTCPCPGLRSWTRAGWAREGAGDQIRIESGGVRQKCVSLHCVATCQPLVAHLSATVSPGNDAFSSL</sequence>
<comment type="caution">
    <text evidence="2">The sequence shown here is derived from an EMBL/GenBank/DDBJ whole genome shotgun (WGS) entry which is preliminary data.</text>
</comment>
<gene>
    <name evidence="2" type="ORF">LCGC14_1299800</name>
</gene>
<accession>A0A0F9N6K1</accession>
<evidence type="ECO:0000256" key="1">
    <source>
        <dbReference type="SAM" id="MobiDB-lite"/>
    </source>
</evidence>
<protein>
    <submittedName>
        <fullName evidence="2">Uncharacterized protein</fullName>
    </submittedName>
</protein>
<dbReference type="AlphaFoldDB" id="A0A0F9N6K1"/>
<dbReference type="EMBL" id="LAZR01007576">
    <property type="protein sequence ID" value="KKM84370.1"/>
    <property type="molecule type" value="Genomic_DNA"/>
</dbReference>
<feature type="region of interest" description="Disordered" evidence="1">
    <location>
        <begin position="1"/>
        <end position="22"/>
    </location>
</feature>
<proteinExistence type="predicted"/>
<name>A0A0F9N6K1_9ZZZZ</name>
<organism evidence="2">
    <name type="scientific">marine sediment metagenome</name>
    <dbReference type="NCBI Taxonomy" id="412755"/>
    <lineage>
        <taxon>unclassified sequences</taxon>
        <taxon>metagenomes</taxon>
        <taxon>ecological metagenomes</taxon>
    </lineage>
</organism>
<evidence type="ECO:0000313" key="2">
    <source>
        <dbReference type="EMBL" id="KKM84370.1"/>
    </source>
</evidence>
<reference evidence="2" key="1">
    <citation type="journal article" date="2015" name="Nature">
        <title>Complex archaea that bridge the gap between prokaryotes and eukaryotes.</title>
        <authorList>
            <person name="Spang A."/>
            <person name="Saw J.H."/>
            <person name="Jorgensen S.L."/>
            <person name="Zaremba-Niedzwiedzka K."/>
            <person name="Martijn J."/>
            <person name="Lind A.E."/>
            <person name="van Eijk R."/>
            <person name="Schleper C."/>
            <person name="Guy L."/>
            <person name="Ettema T.J."/>
        </authorList>
    </citation>
    <scope>NUCLEOTIDE SEQUENCE</scope>
</reference>
<feature type="compositionally biased region" description="Basic residues" evidence="1">
    <location>
        <begin position="1"/>
        <end position="16"/>
    </location>
</feature>